<keyword evidence="2" id="KW-0238">DNA-binding</keyword>
<reference evidence="5 6" key="1">
    <citation type="submission" date="2020-01" db="EMBL/GenBank/DDBJ databases">
        <title>Whole-genome sequence of Heliobacterium undosum DSM 13378.</title>
        <authorList>
            <person name="Kyndt J.A."/>
            <person name="Meyer T.E."/>
        </authorList>
    </citation>
    <scope>NUCLEOTIDE SEQUENCE [LARGE SCALE GENOMIC DNA]</scope>
    <source>
        <strain evidence="5 6">DSM 13378</strain>
    </source>
</reference>
<evidence type="ECO:0000256" key="3">
    <source>
        <dbReference type="ARBA" id="ARBA00023163"/>
    </source>
</evidence>
<evidence type="ECO:0000256" key="1">
    <source>
        <dbReference type="ARBA" id="ARBA00023015"/>
    </source>
</evidence>
<evidence type="ECO:0000256" key="2">
    <source>
        <dbReference type="ARBA" id="ARBA00023125"/>
    </source>
</evidence>
<feature type="domain" description="HTH gntR-type" evidence="4">
    <location>
        <begin position="11"/>
        <end position="79"/>
    </location>
</feature>
<dbReference type="RefSeq" id="WP_161256225.1">
    <property type="nucleotide sequence ID" value="NZ_WXEY01000004.1"/>
</dbReference>
<evidence type="ECO:0000259" key="4">
    <source>
        <dbReference type="PROSITE" id="PS50949"/>
    </source>
</evidence>
<dbReference type="InterPro" id="IPR036388">
    <property type="entry name" value="WH-like_DNA-bd_sf"/>
</dbReference>
<proteinExistence type="predicted"/>
<dbReference type="EMBL" id="WXEY01000004">
    <property type="protein sequence ID" value="MZP29212.1"/>
    <property type="molecule type" value="Genomic_DNA"/>
</dbReference>
<comment type="caution">
    <text evidence="5">The sequence shown here is derived from an EMBL/GenBank/DDBJ whole genome shotgun (WGS) entry which is preliminary data.</text>
</comment>
<dbReference type="GO" id="GO:0003677">
    <property type="term" value="F:DNA binding"/>
    <property type="evidence" value="ECO:0007669"/>
    <property type="project" value="UniProtKB-KW"/>
</dbReference>
<protein>
    <submittedName>
        <fullName evidence="5">GntR family transcriptional regulator</fullName>
    </submittedName>
</protein>
<gene>
    <name evidence="5" type="ORF">GTO91_05770</name>
</gene>
<dbReference type="InterPro" id="IPR000524">
    <property type="entry name" value="Tscrpt_reg_HTH_GntR"/>
</dbReference>
<dbReference type="SUPFAM" id="SSF46785">
    <property type="entry name" value="Winged helix' DNA-binding domain"/>
    <property type="match status" value="1"/>
</dbReference>
<keyword evidence="6" id="KW-1185">Reference proteome</keyword>
<accession>A0A845KYZ1</accession>
<dbReference type="OrthoDB" id="163333at2"/>
<dbReference type="PANTHER" id="PTHR38445:SF9">
    <property type="entry name" value="HTH-TYPE TRANSCRIPTIONAL REPRESSOR YTRA"/>
    <property type="match status" value="1"/>
</dbReference>
<dbReference type="GO" id="GO:0003700">
    <property type="term" value="F:DNA-binding transcription factor activity"/>
    <property type="evidence" value="ECO:0007669"/>
    <property type="project" value="InterPro"/>
</dbReference>
<evidence type="ECO:0000313" key="5">
    <source>
        <dbReference type="EMBL" id="MZP29212.1"/>
    </source>
</evidence>
<dbReference type="PANTHER" id="PTHR38445">
    <property type="entry name" value="HTH-TYPE TRANSCRIPTIONAL REPRESSOR YTRA"/>
    <property type="match status" value="1"/>
</dbReference>
<keyword evidence="1" id="KW-0805">Transcription regulation</keyword>
<name>A0A845KYZ1_9FIRM</name>
<dbReference type="PROSITE" id="PS50949">
    <property type="entry name" value="HTH_GNTR"/>
    <property type="match status" value="1"/>
</dbReference>
<evidence type="ECO:0000313" key="6">
    <source>
        <dbReference type="Proteomes" id="UP000463470"/>
    </source>
</evidence>
<organism evidence="5 6">
    <name type="scientific">Heliomicrobium undosum</name>
    <dbReference type="NCBI Taxonomy" id="121734"/>
    <lineage>
        <taxon>Bacteria</taxon>
        <taxon>Bacillati</taxon>
        <taxon>Bacillota</taxon>
        <taxon>Clostridia</taxon>
        <taxon>Eubacteriales</taxon>
        <taxon>Heliobacteriaceae</taxon>
        <taxon>Heliomicrobium</taxon>
    </lineage>
</organism>
<dbReference type="Pfam" id="PF00392">
    <property type="entry name" value="GntR"/>
    <property type="match status" value="1"/>
</dbReference>
<dbReference type="AlphaFoldDB" id="A0A845KYZ1"/>
<dbReference type="CDD" id="cd07377">
    <property type="entry name" value="WHTH_GntR"/>
    <property type="match status" value="1"/>
</dbReference>
<sequence length="133" mass="15210">MWYDVDLRSPVPVFQQLFDGIKAAVAKGILAPGDRLPSVRELAAQIMLNPNTIAKAYQALERDRVIETLRGRGTFVAGRHTRRAVTDAEKQQVVEAHIHRLLVEAHYLDMDEEECLQRIAAAVRQWHRSRTDR</sequence>
<dbReference type="Proteomes" id="UP000463470">
    <property type="component" value="Unassembled WGS sequence"/>
</dbReference>
<dbReference type="SMART" id="SM00345">
    <property type="entry name" value="HTH_GNTR"/>
    <property type="match status" value="1"/>
</dbReference>
<dbReference type="Gene3D" id="1.10.10.10">
    <property type="entry name" value="Winged helix-like DNA-binding domain superfamily/Winged helix DNA-binding domain"/>
    <property type="match status" value="1"/>
</dbReference>
<dbReference type="InterPro" id="IPR036390">
    <property type="entry name" value="WH_DNA-bd_sf"/>
</dbReference>
<keyword evidence="3" id="KW-0804">Transcription</keyword>